<evidence type="ECO:0000256" key="1">
    <source>
        <dbReference type="SAM" id="MobiDB-lite"/>
    </source>
</evidence>
<dbReference type="Proteomes" id="UP001425155">
    <property type="component" value="Unassembled WGS sequence"/>
</dbReference>
<organism evidence="3 4">
    <name type="scientific">Leifsonia stereocauli</name>
    <dbReference type="NCBI Taxonomy" id="3134136"/>
    <lineage>
        <taxon>Bacteria</taxon>
        <taxon>Bacillati</taxon>
        <taxon>Actinomycetota</taxon>
        <taxon>Actinomycetes</taxon>
        <taxon>Micrococcales</taxon>
        <taxon>Microbacteriaceae</taxon>
        <taxon>Leifsonia</taxon>
    </lineage>
</organism>
<evidence type="ECO:0008006" key="5">
    <source>
        <dbReference type="Google" id="ProtNLM"/>
    </source>
</evidence>
<keyword evidence="2" id="KW-1133">Transmembrane helix</keyword>
<evidence type="ECO:0000256" key="2">
    <source>
        <dbReference type="SAM" id="Phobius"/>
    </source>
</evidence>
<name>A0ABU9W6Z5_9MICO</name>
<dbReference type="RefSeq" id="WP_342115364.1">
    <property type="nucleotide sequence ID" value="NZ_JBCAUN010000003.1"/>
</dbReference>
<gene>
    <name evidence="3" type="ORF">WJX64_14560</name>
</gene>
<feature type="region of interest" description="Disordered" evidence="1">
    <location>
        <begin position="359"/>
        <end position="378"/>
    </location>
</feature>
<dbReference type="EMBL" id="JBCLVG010000003">
    <property type="protein sequence ID" value="MEN1947777.1"/>
    <property type="molecule type" value="Genomic_DNA"/>
</dbReference>
<keyword evidence="4" id="KW-1185">Reference proteome</keyword>
<protein>
    <recommendedName>
        <fullName evidence="5">DUF916 domain-containing protein</fullName>
    </recommendedName>
</protein>
<evidence type="ECO:0000313" key="4">
    <source>
        <dbReference type="Proteomes" id="UP001425155"/>
    </source>
</evidence>
<sequence>MHRIPLSARPIPRLALAGVLAVSALLGLVVAPASVSFADDTIGMAGAPITEAGTNGRTRFSYQMTPGQQVDDAYVVTNTGTVAQTFTVFATDAFNSEDGGYGLLDTGVTPTDAGSWVRFGGAAAPQSIPLEPGASQTVPFSVIAPADAAPGDHAAGLVVSAVSPDGQVVVDRRVGTRLYVRVPGELQPNLTISSITSSYAPSLNPLDGETTVTFTVKNAGNVALGANMVIGVKALFGIGTGDLVREELAEMLPRSTRTVSVVVPGVGQWGYLNPYVSMAPTVDPEALDPGPLTVVNRDTVLIAVPWILVILILLGLAVWLWMRFSRRRDEKNAKAWIEFTEAEARRKAAGGEELVDAGAGAGAGASAGSSAPPGAGGR</sequence>
<feature type="compositionally biased region" description="Low complexity" evidence="1">
    <location>
        <begin position="366"/>
        <end position="378"/>
    </location>
</feature>
<keyword evidence="2" id="KW-0812">Transmembrane</keyword>
<proteinExistence type="predicted"/>
<feature type="transmembrane region" description="Helical" evidence="2">
    <location>
        <begin position="300"/>
        <end position="322"/>
    </location>
</feature>
<accession>A0ABU9W6Z5</accession>
<reference evidence="3 4" key="1">
    <citation type="submission" date="2024-03" db="EMBL/GenBank/DDBJ databases">
        <title>YIM 134122 draft genome.</title>
        <authorList>
            <person name="Zuo S."/>
            <person name="Xiong L."/>
        </authorList>
    </citation>
    <scope>NUCLEOTIDE SEQUENCE [LARGE SCALE GENOMIC DNA]</scope>
    <source>
        <strain evidence="3 4">YIM 134122</strain>
    </source>
</reference>
<comment type="caution">
    <text evidence="3">The sequence shown here is derived from an EMBL/GenBank/DDBJ whole genome shotgun (WGS) entry which is preliminary data.</text>
</comment>
<keyword evidence="2" id="KW-0472">Membrane</keyword>
<evidence type="ECO:0000313" key="3">
    <source>
        <dbReference type="EMBL" id="MEN1947777.1"/>
    </source>
</evidence>